<evidence type="ECO:0000313" key="6">
    <source>
        <dbReference type="Proteomes" id="UP000255326"/>
    </source>
</evidence>
<comment type="catalytic activity">
    <reaction evidence="3">
        <text>N-acetyl-D-muramate 6-phosphate + H2O = N-acetyl-D-glucosamine 6-phosphate + (R)-lactate</text>
        <dbReference type="Rhea" id="RHEA:26410"/>
        <dbReference type="ChEBI" id="CHEBI:15377"/>
        <dbReference type="ChEBI" id="CHEBI:16004"/>
        <dbReference type="ChEBI" id="CHEBI:57513"/>
        <dbReference type="ChEBI" id="CHEBI:58722"/>
        <dbReference type="EC" id="4.2.1.126"/>
    </reaction>
</comment>
<keyword evidence="1 3" id="KW-0456">Lyase</keyword>
<dbReference type="Gene3D" id="1.10.8.1080">
    <property type="match status" value="1"/>
</dbReference>
<dbReference type="InterPro" id="IPR040190">
    <property type="entry name" value="MURQ/GCKR"/>
</dbReference>
<dbReference type="PROSITE" id="PS50012">
    <property type="entry name" value="RCC1_3"/>
    <property type="match status" value="1"/>
</dbReference>
<dbReference type="NCBIfam" id="TIGR00274">
    <property type="entry name" value="N-acetylmuramic acid 6-phosphate etherase"/>
    <property type="match status" value="1"/>
</dbReference>
<evidence type="ECO:0000256" key="2">
    <source>
        <dbReference type="ARBA" id="ARBA00023277"/>
    </source>
</evidence>
<dbReference type="HAMAP" id="MF_00068">
    <property type="entry name" value="MurQ"/>
    <property type="match status" value="1"/>
</dbReference>
<comment type="miscellaneous">
    <text evidence="3">A lyase-type mechanism (elimination/hydration) is suggested for the cleavage of the lactyl ether bond of MurNAc 6-phosphate, with the formation of an alpha,beta-unsaturated aldehyde intermediate with (E)-stereochemistry, followed by the syn addition of water to give product.</text>
</comment>
<comment type="pathway">
    <text evidence="3">Amino-sugar metabolism; N-acetylmuramate degradation.</text>
</comment>
<dbReference type="NCBIfam" id="NF003915">
    <property type="entry name" value="PRK05441.1"/>
    <property type="match status" value="1"/>
</dbReference>
<evidence type="ECO:0000259" key="4">
    <source>
        <dbReference type="PROSITE" id="PS51464"/>
    </source>
</evidence>
<feature type="active site" evidence="3">
    <location>
        <position position="114"/>
    </location>
</feature>
<dbReference type="Pfam" id="PF22645">
    <property type="entry name" value="GKRP_SIS_N"/>
    <property type="match status" value="1"/>
</dbReference>
<dbReference type="Proteomes" id="UP000255326">
    <property type="component" value="Unassembled WGS sequence"/>
</dbReference>
<name>A0A370GDU1_9BACI</name>
<dbReference type="GO" id="GO:0009254">
    <property type="term" value="P:peptidoglycan turnover"/>
    <property type="evidence" value="ECO:0007669"/>
    <property type="project" value="TreeGrafter"/>
</dbReference>
<comment type="similarity">
    <text evidence="3">Belongs to the GCKR-like family. MurNAc-6-P etherase subfamily.</text>
</comment>
<dbReference type="PROSITE" id="PS51464">
    <property type="entry name" value="SIS"/>
    <property type="match status" value="1"/>
</dbReference>
<accession>A0A370GDU1</accession>
<sequence>MNLQNIMTEKRNPSTMDIDQLSSLEIIQKINDEDQKVPMAIEAILPVIAKVVDDIVKGMKNGGRLIYIGAGTSGRLGILDASECPPTYGTSPEQVLAIIAGGDHAIQYAMEGAEDSLEGGEQDIVNANVGPNDVVVGIAASGRTPYTIAAMKKAKELGAVVAAVVCSPNSPMEQAADFAIVAEVGPEVVTGSTRMKAGTAQKLILNMLSTASMIQLGKVYSNLMVDVMASNEKLRERAKLIVAEAAGVDVKEAEEALKEFGSAKPAILSLVTGLKGKEVLDLLEKHDGHLRAAIKDSLKIS</sequence>
<dbReference type="NCBIfam" id="NF009222">
    <property type="entry name" value="PRK12570.1"/>
    <property type="match status" value="1"/>
</dbReference>
<feature type="domain" description="SIS" evidence="4">
    <location>
        <begin position="55"/>
        <end position="218"/>
    </location>
</feature>
<evidence type="ECO:0000256" key="3">
    <source>
        <dbReference type="HAMAP-Rule" id="MF_00068"/>
    </source>
</evidence>
<dbReference type="AlphaFoldDB" id="A0A370GDU1"/>
<reference evidence="5 6" key="1">
    <citation type="submission" date="2018-07" db="EMBL/GenBank/DDBJ databases">
        <title>Genomic Encyclopedia of Type Strains, Phase IV (KMG-IV): sequencing the most valuable type-strain genomes for metagenomic binning, comparative biology and taxonomic classification.</title>
        <authorList>
            <person name="Goeker M."/>
        </authorList>
    </citation>
    <scope>NUCLEOTIDE SEQUENCE [LARGE SCALE GENOMIC DNA]</scope>
    <source>
        <strain evidence="5 6">DSM 25281</strain>
    </source>
</reference>
<dbReference type="CDD" id="cd05007">
    <property type="entry name" value="SIS_Etherase"/>
    <property type="match status" value="1"/>
</dbReference>
<feature type="active site" description="Proton donor" evidence="3">
    <location>
        <position position="83"/>
    </location>
</feature>
<dbReference type="GO" id="GO:0097367">
    <property type="term" value="F:carbohydrate derivative binding"/>
    <property type="evidence" value="ECO:0007669"/>
    <property type="project" value="InterPro"/>
</dbReference>
<proteinExistence type="inferred from homology"/>
<dbReference type="FunFam" id="3.40.50.10490:FF:000014">
    <property type="entry name" value="N-acetylmuramic acid 6-phosphate etherase"/>
    <property type="match status" value="1"/>
</dbReference>
<dbReference type="EC" id="4.2.1.126" evidence="3"/>
<dbReference type="GO" id="GO:0046348">
    <property type="term" value="P:amino sugar catabolic process"/>
    <property type="evidence" value="ECO:0007669"/>
    <property type="project" value="InterPro"/>
</dbReference>
<organism evidence="5 6">
    <name type="scientific">Falsibacillus pallidus</name>
    <dbReference type="NCBI Taxonomy" id="493781"/>
    <lineage>
        <taxon>Bacteria</taxon>
        <taxon>Bacillati</taxon>
        <taxon>Bacillota</taxon>
        <taxon>Bacilli</taxon>
        <taxon>Bacillales</taxon>
        <taxon>Bacillaceae</taxon>
        <taxon>Falsibacillus</taxon>
    </lineage>
</organism>
<dbReference type="UniPathway" id="UPA00342"/>
<dbReference type="PANTHER" id="PTHR10088:SF4">
    <property type="entry name" value="GLUCOKINASE REGULATORY PROTEIN"/>
    <property type="match status" value="1"/>
</dbReference>
<dbReference type="InterPro" id="IPR046348">
    <property type="entry name" value="SIS_dom_sf"/>
</dbReference>
<evidence type="ECO:0000313" key="5">
    <source>
        <dbReference type="EMBL" id="RDI41400.1"/>
    </source>
</evidence>
<comment type="caution">
    <text evidence="5">The sequence shown here is derived from an EMBL/GenBank/DDBJ whole genome shotgun (WGS) entry which is preliminary data.</text>
</comment>
<dbReference type="InterPro" id="IPR000408">
    <property type="entry name" value="Reg_chr_condens"/>
</dbReference>
<keyword evidence="2 3" id="KW-0119">Carbohydrate metabolism</keyword>
<dbReference type="EMBL" id="QQAY01000008">
    <property type="protein sequence ID" value="RDI41400.1"/>
    <property type="molecule type" value="Genomic_DNA"/>
</dbReference>
<dbReference type="InterPro" id="IPR001347">
    <property type="entry name" value="SIS_dom"/>
</dbReference>
<gene>
    <name evidence="3" type="primary">murQ</name>
    <name evidence="5" type="ORF">DFR59_10850</name>
</gene>
<dbReference type="PANTHER" id="PTHR10088">
    <property type="entry name" value="GLUCOKINASE REGULATORY PROTEIN"/>
    <property type="match status" value="1"/>
</dbReference>
<dbReference type="GO" id="GO:0016835">
    <property type="term" value="F:carbon-oxygen lyase activity"/>
    <property type="evidence" value="ECO:0007669"/>
    <property type="project" value="UniProtKB-UniRule"/>
</dbReference>
<dbReference type="InterPro" id="IPR005488">
    <property type="entry name" value="Etherase_MurQ"/>
</dbReference>
<dbReference type="OrthoDB" id="9813395at2"/>
<protein>
    <recommendedName>
        <fullName evidence="3">N-acetylmuramic acid 6-phosphate etherase</fullName>
        <shortName evidence="3">MurNAc-6-P etherase</shortName>
        <ecNumber evidence="3">4.2.1.126</ecNumber>
    </recommendedName>
    <alternativeName>
        <fullName evidence="3">N-acetylmuramic acid 6-phosphate hydrolase</fullName>
    </alternativeName>
    <alternativeName>
        <fullName evidence="3">N-acetylmuramic acid 6-phosphate lyase</fullName>
    </alternativeName>
</protein>
<dbReference type="PROSITE" id="PS01272">
    <property type="entry name" value="GCKR"/>
    <property type="match status" value="1"/>
</dbReference>
<keyword evidence="6" id="KW-1185">Reference proteome</keyword>
<dbReference type="InterPro" id="IPR005486">
    <property type="entry name" value="Glucokinase_regulatory_CS"/>
</dbReference>
<comment type="subunit">
    <text evidence="3">Homodimer.</text>
</comment>
<dbReference type="GO" id="GO:0016803">
    <property type="term" value="F:ether hydrolase activity"/>
    <property type="evidence" value="ECO:0007669"/>
    <property type="project" value="TreeGrafter"/>
</dbReference>
<dbReference type="RefSeq" id="WP_114746063.1">
    <property type="nucleotide sequence ID" value="NZ_QQAY01000008.1"/>
</dbReference>
<dbReference type="GO" id="GO:0097173">
    <property type="term" value="P:N-acetylmuramic acid catabolic process"/>
    <property type="evidence" value="ECO:0007669"/>
    <property type="project" value="UniProtKB-UniPathway"/>
</dbReference>
<comment type="function">
    <text evidence="3">Specifically catalyzes the cleavage of the D-lactyl ether substituent of MurNAc 6-phosphate, producing GlcNAc 6-phosphate and D-lactate.</text>
</comment>
<dbReference type="SUPFAM" id="SSF53697">
    <property type="entry name" value="SIS domain"/>
    <property type="match status" value="1"/>
</dbReference>
<evidence type="ECO:0000256" key="1">
    <source>
        <dbReference type="ARBA" id="ARBA00023239"/>
    </source>
</evidence>
<dbReference type="Gene3D" id="3.40.50.10490">
    <property type="entry name" value="Glucose-6-phosphate isomerase like protein, domain 1"/>
    <property type="match status" value="1"/>
</dbReference>